<name>A0ABS4TYD9_9PSEU</name>
<dbReference type="InterPro" id="IPR003439">
    <property type="entry name" value="ABC_transporter-like_ATP-bd"/>
</dbReference>
<dbReference type="Proteomes" id="UP001519332">
    <property type="component" value="Unassembled WGS sequence"/>
</dbReference>
<feature type="transmembrane region" description="Helical" evidence="7">
    <location>
        <begin position="74"/>
        <end position="95"/>
    </location>
</feature>
<feature type="transmembrane region" description="Helical" evidence="7">
    <location>
        <begin position="301"/>
        <end position="323"/>
    </location>
</feature>
<dbReference type="Gene3D" id="1.20.1560.10">
    <property type="entry name" value="ABC transporter type 1, transmembrane domain"/>
    <property type="match status" value="1"/>
</dbReference>
<dbReference type="Pfam" id="PF00664">
    <property type="entry name" value="ABC_membrane"/>
    <property type="match status" value="1"/>
</dbReference>
<dbReference type="InterPro" id="IPR039421">
    <property type="entry name" value="Type_1_exporter"/>
</dbReference>
<feature type="domain" description="ABC transmembrane type-1" evidence="9">
    <location>
        <begin position="42"/>
        <end position="327"/>
    </location>
</feature>
<evidence type="ECO:0000256" key="3">
    <source>
        <dbReference type="ARBA" id="ARBA00022741"/>
    </source>
</evidence>
<keyword evidence="2 7" id="KW-0812">Transmembrane</keyword>
<dbReference type="InterPro" id="IPR036640">
    <property type="entry name" value="ABC1_TM_sf"/>
</dbReference>
<dbReference type="SUPFAM" id="SSF52540">
    <property type="entry name" value="P-loop containing nucleoside triphosphate hydrolases"/>
    <property type="match status" value="1"/>
</dbReference>
<evidence type="ECO:0000256" key="6">
    <source>
        <dbReference type="ARBA" id="ARBA00023136"/>
    </source>
</evidence>
<dbReference type="CDD" id="cd18550">
    <property type="entry name" value="ABC_6TM_exporter_like"/>
    <property type="match status" value="1"/>
</dbReference>
<evidence type="ECO:0000256" key="2">
    <source>
        <dbReference type="ARBA" id="ARBA00022692"/>
    </source>
</evidence>
<feature type="domain" description="ABC transporter" evidence="8">
    <location>
        <begin position="363"/>
        <end position="598"/>
    </location>
</feature>
<organism evidence="10 11">
    <name type="scientific">Kibdelosporangium banguiense</name>
    <dbReference type="NCBI Taxonomy" id="1365924"/>
    <lineage>
        <taxon>Bacteria</taxon>
        <taxon>Bacillati</taxon>
        <taxon>Actinomycetota</taxon>
        <taxon>Actinomycetes</taxon>
        <taxon>Pseudonocardiales</taxon>
        <taxon>Pseudonocardiaceae</taxon>
        <taxon>Kibdelosporangium</taxon>
    </lineage>
</organism>
<evidence type="ECO:0000259" key="8">
    <source>
        <dbReference type="PROSITE" id="PS50893"/>
    </source>
</evidence>
<comment type="subcellular location">
    <subcellularLocation>
        <location evidence="1">Cell membrane</location>
        <topology evidence="1">Multi-pass membrane protein</topology>
    </subcellularLocation>
</comment>
<dbReference type="PROSITE" id="PS00211">
    <property type="entry name" value="ABC_TRANSPORTER_1"/>
    <property type="match status" value="1"/>
</dbReference>
<dbReference type="InterPro" id="IPR011527">
    <property type="entry name" value="ABC1_TM_dom"/>
</dbReference>
<dbReference type="InterPro" id="IPR003593">
    <property type="entry name" value="AAA+_ATPase"/>
</dbReference>
<evidence type="ECO:0000256" key="5">
    <source>
        <dbReference type="ARBA" id="ARBA00022989"/>
    </source>
</evidence>
<comment type="caution">
    <text evidence="10">The sequence shown here is derived from an EMBL/GenBank/DDBJ whole genome shotgun (WGS) entry which is preliminary data.</text>
</comment>
<sequence length="601" mass="65058">MANSSSWADLADAIDDDLADGPVKVDRKRVLRIFVPYRWWLVLLVGLIAVTSVVGIGTPFVIQAIVDDALANRALGLLVALVGALIGIAAVTAAIQVVETLIASRVGQAVMHDLRVRVYSHLQKLSLRFFTASRTGEVQSRISNDIGGVQSLVTHSATQLTSSAATVAVSAVAMFVLDWKLALFSFLALPFSIWINRRIGNLRLQVAMRQQERLADMSSLVQESLSVSGIVLSKTTGQSRSLVERFTRTSRDVARLEVRSHTAGQWEYSLVDVLIAAMPALTYLLGGILMGTGSSVTTGTLVAMIALQAALIGPLEALLLLGVEYRSSMALFARIFDYLDREVDIVEAKDPVVVAPDQVRGEIRLKGVTFRYADDLPPVLREIDLEIPAGSRVGIVGATGSGKSTLGYLLARLYDVDSGSVTIDGVDIRDLSFASLAGMLGVVTQEPYLLHASVAENLRFAKEDASDAELVAAAKIAQIHDMVAALPEGYGTVVGERGYRFSGGEKQRLTLARTLLRDPPILLLDEATSALDTRTERAITEALDTMRADRTIITIAHRLSTVRHADQIIVFDHGQIVEQGTHDDLLARNNRYAELLGADRR</sequence>
<evidence type="ECO:0000313" key="11">
    <source>
        <dbReference type="Proteomes" id="UP001519332"/>
    </source>
</evidence>
<dbReference type="RefSeq" id="WP_307855603.1">
    <property type="nucleotide sequence ID" value="NZ_JAGINW010000001.1"/>
</dbReference>
<gene>
    <name evidence="10" type="ORF">JOF56_009803</name>
</gene>
<dbReference type="Pfam" id="PF00005">
    <property type="entry name" value="ABC_tran"/>
    <property type="match status" value="1"/>
</dbReference>
<evidence type="ECO:0000256" key="7">
    <source>
        <dbReference type="SAM" id="Phobius"/>
    </source>
</evidence>
<dbReference type="SUPFAM" id="SSF90123">
    <property type="entry name" value="ABC transporter transmembrane region"/>
    <property type="match status" value="1"/>
</dbReference>
<keyword evidence="4 10" id="KW-0067">ATP-binding</keyword>
<feature type="transmembrane region" description="Helical" evidence="7">
    <location>
        <begin position="269"/>
        <end position="289"/>
    </location>
</feature>
<reference evidence="10 11" key="1">
    <citation type="submission" date="2021-03" db="EMBL/GenBank/DDBJ databases">
        <title>Sequencing the genomes of 1000 actinobacteria strains.</title>
        <authorList>
            <person name="Klenk H.-P."/>
        </authorList>
    </citation>
    <scope>NUCLEOTIDE SEQUENCE [LARGE SCALE GENOMIC DNA]</scope>
    <source>
        <strain evidence="10 11">DSM 46670</strain>
    </source>
</reference>
<keyword evidence="5 7" id="KW-1133">Transmembrane helix</keyword>
<dbReference type="InterPro" id="IPR017871">
    <property type="entry name" value="ABC_transporter-like_CS"/>
</dbReference>
<dbReference type="SMART" id="SM00382">
    <property type="entry name" value="AAA"/>
    <property type="match status" value="1"/>
</dbReference>
<dbReference type="InterPro" id="IPR027417">
    <property type="entry name" value="P-loop_NTPase"/>
</dbReference>
<dbReference type="GO" id="GO:0005524">
    <property type="term" value="F:ATP binding"/>
    <property type="evidence" value="ECO:0007669"/>
    <property type="project" value="UniProtKB-KW"/>
</dbReference>
<evidence type="ECO:0000256" key="1">
    <source>
        <dbReference type="ARBA" id="ARBA00004651"/>
    </source>
</evidence>
<dbReference type="PROSITE" id="PS50929">
    <property type="entry name" value="ABC_TM1F"/>
    <property type="match status" value="1"/>
</dbReference>
<proteinExistence type="predicted"/>
<accession>A0ABS4TYD9</accession>
<evidence type="ECO:0000256" key="4">
    <source>
        <dbReference type="ARBA" id="ARBA00022840"/>
    </source>
</evidence>
<dbReference type="PROSITE" id="PS50893">
    <property type="entry name" value="ABC_TRANSPORTER_2"/>
    <property type="match status" value="1"/>
</dbReference>
<keyword evidence="6 7" id="KW-0472">Membrane</keyword>
<dbReference type="PANTHER" id="PTHR43394">
    <property type="entry name" value="ATP-DEPENDENT PERMEASE MDL1, MITOCHONDRIAL"/>
    <property type="match status" value="1"/>
</dbReference>
<dbReference type="Gene3D" id="3.40.50.300">
    <property type="entry name" value="P-loop containing nucleotide triphosphate hydrolases"/>
    <property type="match status" value="1"/>
</dbReference>
<evidence type="ECO:0000313" key="10">
    <source>
        <dbReference type="EMBL" id="MBP2329418.1"/>
    </source>
</evidence>
<protein>
    <submittedName>
        <fullName evidence="10">ATP-binding cassette subfamily B protein</fullName>
    </submittedName>
</protein>
<evidence type="ECO:0000259" key="9">
    <source>
        <dbReference type="PROSITE" id="PS50929"/>
    </source>
</evidence>
<feature type="transmembrane region" description="Helical" evidence="7">
    <location>
        <begin position="167"/>
        <end position="195"/>
    </location>
</feature>
<keyword evidence="11" id="KW-1185">Reference proteome</keyword>
<keyword evidence="3" id="KW-0547">Nucleotide-binding</keyword>
<feature type="transmembrane region" description="Helical" evidence="7">
    <location>
        <begin position="39"/>
        <end position="62"/>
    </location>
</feature>
<dbReference type="EMBL" id="JAGINW010000001">
    <property type="protein sequence ID" value="MBP2329418.1"/>
    <property type="molecule type" value="Genomic_DNA"/>
</dbReference>
<dbReference type="PANTHER" id="PTHR43394:SF1">
    <property type="entry name" value="ATP-BINDING CASSETTE SUB-FAMILY B MEMBER 10, MITOCHONDRIAL"/>
    <property type="match status" value="1"/>
</dbReference>